<evidence type="ECO:0000313" key="4">
    <source>
        <dbReference type="EMBL" id="CAF1378657.1"/>
    </source>
</evidence>
<dbReference type="AlphaFoldDB" id="A0A814UVM0"/>
<feature type="region of interest" description="Disordered" evidence="1">
    <location>
        <begin position="80"/>
        <end position="99"/>
    </location>
</feature>
<proteinExistence type="predicted"/>
<dbReference type="Proteomes" id="UP000663881">
    <property type="component" value="Unassembled WGS sequence"/>
</dbReference>
<accession>A0A814UVM0</accession>
<dbReference type="Proteomes" id="UP000663845">
    <property type="component" value="Unassembled WGS sequence"/>
</dbReference>
<evidence type="ECO:0000313" key="5">
    <source>
        <dbReference type="EMBL" id="CAF3729030.1"/>
    </source>
</evidence>
<sequence>MRYTCPGFPLCLKSFENGYVLRGHQLSCEYALVKINSNNQRQEHARTIRFNYPVNGRKGEKRYVTYTGLDNTQKFLIRDRDQFNGNNKTQQSYRRMRQPPDLKNVTLQTKSTALDFSGYYT</sequence>
<dbReference type="Proteomes" id="UP000663868">
    <property type="component" value="Unassembled WGS sequence"/>
</dbReference>
<dbReference type="EMBL" id="CAJNON010000322">
    <property type="protein sequence ID" value="CAF1194490.1"/>
    <property type="molecule type" value="Genomic_DNA"/>
</dbReference>
<organism evidence="2 7">
    <name type="scientific">Adineta steineri</name>
    <dbReference type="NCBI Taxonomy" id="433720"/>
    <lineage>
        <taxon>Eukaryota</taxon>
        <taxon>Metazoa</taxon>
        <taxon>Spiralia</taxon>
        <taxon>Gnathifera</taxon>
        <taxon>Rotifera</taxon>
        <taxon>Eurotatoria</taxon>
        <taxon>Bdelloidea</taxon>
        <taxon>Adinetida</taxon>
        <taxon>Adinetidae</taxon>
        <taxon>Adineta</taxon>
    </lineage>
</organism>
<dbReference type="OrthoDB" id="9971829at2759"/>
<comment type="caution">
    <text evidence="2">The sequence shown here is derived from an EMBL/GenBank/DDBJ whole genome shotgun (WGS) entry which is preliminary data.</text>
</comment>
<dbReference type="EMBL" id="CAJOBB010000678">
    <property type="protein sequence ID" value="CAF3729030.1"/>
    <property type="molecule type" value="Genomic_DNA"/>
</dbReference>
<evidence type="ECO:0000313" key="6">
    <source>
        <dbReference type="EMBL" id="CAF3779601.1"/>
    </source>
</evidence>
<dbReference type="Proteomes" id="UP000663891">
    <property type="component" value="Unassembled WGS sequence"/>
</dbReference>
<name>A0A814UVM0_9BILA</name>
<evidence type="ECO:0000313" key="3">
    <source>
        <dbReference type="EMBL" id="CAF1194490.1"/>
    </source>
</evidence>
<evidence type="ECO:0000256" key="1">
    <source>
        <dbReference type="SAM" id="MobiDB-lite"/>
    </source>
</evidence>
<feature type="compositionally biased region" description="Polar residues" evidence="1">
    <location>
        <begin position="83"/>
        <end position="93"/>
    </location>
</feature>
<reference evidence="2" key="1">
    <citation type="submission" date="2021-02" db="EMBL/GenBank/DDBJ databases">
        <authorList>
            <person name="Nowell W R."/>
        </authorList>
    </citation>
    <scope>NUCLEOTIDE SEQUENCE</scope>
</reference>
<gene>
    <name evidence="4" type="ORF">IZO911_LOCUS38279</name>
    <name evidence="2" type="ORF">JYZ213_LOCUS25878</name>
    <name evidence="5" type="ORF">KXQ929_LOCUS12926</name>
    <name evidence="6" type="ORF">OKA104_LOCUS17298</name>
    <name evidence="3" type="ORF">VCS650_LOCUS25252</name>
</gene>
<dbReference type="EMBL" id="CAJNOE010001042">
    <property type="protein sequence ID" value="CAF1378657.1"/>
    <property type="molecule type" value="Genomic_DNA"/>
</dbReference>
<evidence type="ECO:0000313" key="7">
    <source>
        <dbReference type="Proteomes" id="UP000663845"/>
    </source>
</evidence>
<dbReference type="EMBL" id="CAJOAY010001026">
    <property type="protein sequence ID" value="CAF3779601.1"/>
    <property type="molecule type" value="Genomic_DNA"/>
</dbReference>
<dbReference type="EMBL" id="CAJNOG010000337">
    <property type="protein sequence ID" value="CAF1182742.1"/>
    <property type="molecule type" value="Genomic_DNA"/>
</dbReference>
<evidence type="ECO:0000313" key="2">
    <source>
        <dbReference type="EMBL" id="CAF1182742.1"/>
    </source>
</evidence>
<protein>
    <submittedName>
        <fullName evidence="2">Uncharacterized protein</fullName>
    </submittedName>
</protein>
<dbReference type="Proteomes" id="UP000663860">
    <property type="component" value="Unassembled WGS sequence"/>
</dbReference>